<protein>
    <recommendedName>
        <fullName evidence="4">FAD-binding FR-type domain-containing protein</fullName>
    </recommendedName>
</protein>
<gene>
    <name evidence="5" type="ORF">PENVUL_c008G05336</name>
</gene>
<feature type="domain" description="FAD-binding FR-type" evidence="4">
    <location>
        <begin position="59"/>
        <end position="204"/>
    </location>
</feature>
<dbReference type="STRING" id="29845.A0A1V6S450"/>
<dbReference type="InterPro" id="IPR017927">
    <property type="entry name" value="FAD-bd_FR_type"/>
</dbReference>
<dbReference type="OrthoDB" id="436496at2759"/>
<dbReference type="InterPro" id="IPR017938">
    <property type="entry name" value="Riboflavin_synthase-like_b-brl"/>
</dbReference>
<dbReference type="Gene3D" id="2.40.30.10">
    <property type="entry name" value="Translation factors"/>
    <property type="match status" value="1"/>
</dbReference>
<evidence type="ECO:0000313" key="6">
    <source>
        <dbReference type="Proteomes" id="UP000191518"/>
    </source>
</evidence>
<dbReference type="InterPro" id="IPR039261">
    <property type="entry name" value="FNR_nucleotide-bd"/>
</dbReference>
<keyword evidence="1" id="KW-0560">Oxidoreductase</keyword>
<dbReference type="SUPFAM" id="SSF63380">
    <property type="entry name" value="Riboflavin synthase domain-like"/>
    <property type="match status" value="1"/>
</dbReference>
<evidence type="ECO:0000256" key="2">
    <source>
        <dbReference type="ARBA" id="ARBA00023027"/>
    </source>
</evidence>
<dbReference type="EMBL" id="MDYP01000008">
    <property type="protein sequence ID" value="OQE08822.1"/>
    <property type="molecule type" value="Genomic_DNA"/>
</dbReference>
<dbReference type="GO" id="GO:0016491">
    <property type="term" value="F:oxidoreductase activity"/>
    <property type="evidence" value="ECO:0007669"/>
    <property type="project" value="UniProtKB-KW"/>
</dbReference>
<dbReference type="CDD" id="cd00322">
    <property type="entry name" value="FNR_like"/>
    <property type="match status" value="1"/>
</dbReference>
<dbReference type="Proteomes" id="UP000191518">
    <property type="component" value="Unassembled WGS sequence"/>
</dbReference>
<dbReference type="SUPFAM" id="SSF52343">
    <property type="entry name" value="Ferredoxin reductase-like, C-terminal NADP-linked domain"/>
    <property type="match status" value="1"/>
</dbReference>
<accession>A0A1V6S450</accession>
<sequence>MKSFQSLCPLALRSTIPPRIIRPSQLGFHSISRTTGQMSSQREDSIPHELRTAAEPRQNRLYPVRLSHIEHVNPSVRLLQFTLPSQENNDNDQQPFSFLPGQWLDVNIPSIAHAGGFTITSTPADAQVLPSPEASLDPLAGEALEPSSESQGRPPYVELAVQDSPGNPSAAWLWRPKEEILGKELNIRVGGSFIWPPTGVSINDVKNVVFVAGGVGINPLISMLSHLNNNEPHTPNPTTIHILYSSRLPRDKEAASADAVLDQILFLPRLRQIIRSQESSHRLQISLDLFLTDLASSPDLFSSGSPSDLKIHPARITDRDLRSVAVGKTGELDSRGTVCYVCGPPAMTDFIVEKLVGMLGDGGEQRVLFEKWW</sequence>
<keyword evidence="2" id="KW-0520">NAD</keyword>
<dbReference type="PROSITE" id="PS51384">
    <property type="entry name" value="FAD_FR"/>
    <property type="match status" value="1"/>
</dbReference>
<reference evidence="6" key="1">
    <citation type="journal article" date="2017" name="Nat. Microbiol.">
        <title>Global analysis of biosynthetic gene clusters reveals vast potential of secondary metabolite production in Penicillium species.</title>
        <authorList>
            <person name="Nielsen J.C."/>
            <person name="Grijseels S."/>
            <person name="Prigent S."/>
            <person name="Ji B."/>
            <person name="Dainat J."/>
            <person name="Nielsen K.F."/>
            <person name="Frisvad J.C."/>
            <person name="Workman M."/>
            <person name="Nielsen J."/>
        </authorList>
    </citation>
    <scope>NUCLEOTIDE SEQUENCE [LARGE SCALE GENOMIC DNA]</scope>
    <source>
        <strain evidence="6">IBT 29486</strain>
    </source>
</reference>
<feature type="region of interest" description="Disordered" evidence="3">
    <location>
        <begin position="128"/>
        <end position="153"/>
    </location>
</feature>
<organism evidence="5 6">
    <name type="scientific">Penicillium vulpinum</name>
    <dbReference type="NCBI Taxonomy" id="29845"/>
    <lineage>
        <taxon>Eukaryota</taxon>
        <taxon>Fungi</taxon>
        <taxon>Dikarya</taxon>
        <taxon>Ascomycota</taxon>
        <taxon>Pezizomycotina</taxon>
        <taxon>Eurotiomycetes</taxon>
        <taxon>Eurotiomycetidae</taxon>
        <taxon>Eurotiales</taxon>
        <taxon>Aspergillaceae</taxon>
        <taxon>Penicillium</taxon>
    </lineage>
</organism>
<dbReference type="PANTHER" id="PTHR46505:SF1">
    <property type="entry name" value="OXIDOREDUCTASE NAD-BINDING DOMAIN-CONTAINING PROTEIN 1"/>
    <property type="match status" value="1"/>
</dbReference>
<dbReference type="PANTHER" id="PTHR46505">
    <property type="entry name" value="OXIDOREDUCTASE NAD-BINDING DOMAIN-CONTAINING PROTEIN 1"/>
    <property type="match status" value="1"/>
</dbReference>
<evidence type="ECO:0000256" key="1">
    <source>
        <dbReference type="ARBA" id="ARBA00023002"/>
    </source>
</evidence>
<dbReference type="Gene3D" id="3.40.50.80">
    <property type="entry name" value="Nucleotide-binding domain of ferredoxin-NADP reductase (FNR) module"/>
    <property type="match status" value="1"/>
</dbReference>
<dbReference type="GO" id="GO:0005739">
    <property type="term" value="C:mitochondrion"/>
    <property type="evidence" value="ECO:0007669"/>
    <property type="project" value="TreeGrafter"/>
</dbReference>
<dbReference type="AlphaFoldDB" id="A0A1V6S450"/>
<dbReference type="InterPro" id="IPR052128">
    <property type="entry name" value="Oxidoreductase_NAD-binding"/>
</dbReference>
<evidence type="ECO:0000313" key="5">
    <source>
        <dbReference type="EMBL" id="OQE08822.1"/>
    </source>
</evidence>
<keyword evidence="6" id="KW-1185">Reference proteome</keyword>
<comment type="caution">
    <text evidence="5">The sequence shown here is derived from an EMBL/GenBank/DDBJ whole genome shotgun (WGS) entry which is preliminary data.</text>
</comment>
<proteinExistence type="predicted"/>
<evidence type="ECO:0000256" key="3">
    <source>
        <dbReference type="SAM" id="MobiDB-lite"/>
    </source>
</evidence>
<name>A0A1V6S450_9EURO</name>
<evidence type="ECO:0000259" key="4">
    <source>
        <dbReference type="PROSITE" id="PS51384"/>
    </source>
</evidence>